<evidence type="ECO:0000259" key="4">
    <source>
        <dbReference type="SMART" id="SM00418"/>
    </source>
</evidence>
<dbReference type="InterPro" id="IPR036388">
    <property type="entry name" value="WH-like_DNA-bd_sf"/>
</dbReference>
<dbReference type="InterPro" id="IPR011991">
    <property type="entry name" value="ArsR-like_HTH"/>
</dbReference>
<accession>A0A1C3XZR5</accession>
<keyword evidence="3" id="KW-0804">Transcription</keyword>
<keyword evidence="1" id="KW-0805">Transcription regulation</keyword>
<feature type="domain" description="HTH arsR-type" evidence="4">
    <location>
        <begin position="26"/>
        <end position="111"/>
    </location>
</feature>
<evidence type="ECO:0000313" key="6">
    <source>
        <dbReference type="Proteomes" id="UP000198723"/>
    </source>
</evidence>
<protein>
    <submittedName>
        <fullName evidence="5">Transcriptional regulator, ArsR family</fullName>
    </submittedName>
</protein>
<dbReference type="RefSeq" id="WP_092748997.1">
    <property type="nucleotide sequence ID" value="NZ_FMAJ01000002.1"/>
</dbReference>
<dbReference type="STRING" id="1138170.GA0061105_102530"/>
<dbReference type="InterPro" id="IPR001845">
    <property type="entry name" value="HTH_ArsR_DNA-bd_dom"/>
</dbReference>
<dbReference type="Gene3D" id="1.10.10.10">
    <property type="entry name" value="Winged helix-like DNA-binding domain superfamily/Winged helix DNA-binding domain"/>
    <property type="match status" value="1"/>
</dbReference>
<dbReference type="CDD" id="cd00090">
    <property type="entry name" value="HTH_ARSR"/>
    <property type="match status" value="1"/>
</dbReference>
<dbReference type="SMART" id="SM00418">
    <property type="entry name" value="HTH_ARSR"/>
    <property type="match status" value="1"/>
</dbReference>
<name>A0A1C3XZR5_9HYPH</name>
<evidence type="ECO:0000256" key="1">
    <source>
        <dbReference type="ARBA" id="ARBA00023015"/>
    </source>
</evidence>
<dbReference type="EMBL" id="FMAJ01000002">
    <property type="protein sequence ID" value="SCB57536.1"/>
    <property type="molecule type" value="Genomic_DNA"/>
</dbReference>
<proteinExistence type="predicted"/>
<dbReference type="AlphaFoldDB" id="A0A1C3XZR5"/>
<dbReference type="PANTHER" id="PTHR33154:SF15">
    <property type="entry name" value="REGULATORY PROTEIN ARSR"/>
    <property type="match status" value="1"/>
</dbReference>
<gene>
    <name evidence="5" type="ORF">GA0061105_102530</name>
</gene>
<sequence length="216" mass="23675">MKERNSDPAADAAITRTVSRVVPEPTALKALAHPVRLRMLGMLRIDGPATATQLAVRLGLNSGATSYHLRQLAQYGFIEEAPHASRRDRWWRASHELTSVPPSEAAGEALDLDIAFNQAALSLQLGQMQQALEEYAELPAEWRKATAADDIIIPMTADQAEALTKRLNDVILEAMRAAPPLGEATSQGPDIVPFYVMLHAFPYPGRVPHRKEKGEP</sequence>
<dbReference type="GO" id="GO:0003700">
    <property type="term" value="F:DNA-binding transcription factor activity"/>
    <property type="evidence" value="ECO:0007669"/>
    <property type="project" value="InterPro"/>
</dbReference>
<dbReference type="InterPro" id="IPR036390">
    <property type="entry name" value="WH_DNA-bd_sf"/>
</dbReference>
<dbReference type="PANTHER" id="PTHR33154">
    <property type="entry name" value="TRANSCRIPTIONAL REGULATOR, ARSR FAMILY"/>
    <property type="match status" value="1"/>
</dbReference>
<evidence type="ECO:0000313" key="5">
    <source>
        <dbReference type="EMBL" id="SCB57536.1"/>
    </source>
</evidence>
<evidence type="ECO:0000256" key="2">
    <source>
        <dbReference type="ARBA" id="ARBA00023125"/>
    </source>
</evidence>
<organism evidence="5 6">
    <name type="scientific">Rhizobium aethiopicum</name>
    <dbReference type="NCBI Taxonomy" id="1138170"/>
    <lineage>
        <taxon>Bacteria</taxon>
        <taxon>Pseudomonadati</taxon>
        <taxon>Pseudomonadota</taxon>
        <taxon>Alphaproteobacteria</taxon>
        <taxon>Hyphomicrobiales</taxon>
        <taxon>Rhizobiaceae</taxon>
        <taxon>Rhizobium/Agrobacterium group</taxon>
        <taxon>Rhizobium</taxon>
    </lineage>
</organism>
<evidence type="ECO:0000256" key="3">
    <source>
        <dbReference type="ARBA" id="ARBA00023163"/>
    </source>
</evidence>
<keyword evidence="2" id="KW-0238">DNA-binding</keyword>
<dbReference type="Pfam" id="PF12840">
    <property type="entry name" value="HTH_20"/>
    <property type="match status" value="1"/>
</dbReference>
<dbReference type="Proteomes" id="UP000198723">
    <property type="component" value="Unassembled WGS sequence"/>
</dbReference>
<dbReference type="InterPro" id="IPR051081">
    <property type="entry name" value="HTH_MetalResp_TranReg"/>
</dbReference>
<dbReference type="SUPFAM" id="SSF46785">
    <property type="entry name" value="Winged helix' DNA-binding domain"/>
    <property type="match status" value="1"/>
</dbReference>
<reference evidence="5 6" key="1">
    <citation type="submission" date="2016-08" db="EMBL/GenBank/DDBJ databases">
        <authorList>
            <person name="Seilhamer J.J."/>
        </authorList>
    </citation>
    <scope>NUCLEOTIDE SEQUENCE [LARGE SCALE GENOMIC DNA]</scope>
    <source>
        <strain evidence="5 6">HBR26</strain>
    </source>
</reference>
<dbReference type="GO" id="GO:0003677">
    <property type="term" value="F:DNA binding"/>
    <property type="evidence" value="ECO:0007669"/>
    <property type="project" value="UniProtKB-KW"/>
</dbReference>